<feature type="compositionally biased region" description="Low complexity" evidence="1">
    <location>
        <begin position="147"/>
        <end position="158"/>
    </location>
</feature>
<dbReference type="EMBL" id="CAMXCT010000561">
    <property type="protein sequence ID" value="CAI3980509.1"/>
    <property type="molecule type" value="Genomic_DNA"/>
</dbReference>
<sequence>MHSWRSPCFEVSSDSIENEEDVISCPGPDDSPPHRIVKVRDLWREQDDIMEELVRNSEPACAFASMNASPLPTDSAGVGGASSSTSALPPFDLREFWEEEDPWVHSLTEDLAPRSEAVPPPFDVTEFWKEEDAWVQSLTVSPRKASHTSPAAAASSQD</sequence>
<evidence type="ECO:0000313" key="3">
    <source>
        <dbReference type="EMBL" id="CAL1133884.1"/>
    </source>
</evidence>
<evidence type="ECO:0000313" key="4">
    <source>
        <dbReference type="Proteomes" id="UP001152797"/>
    </source>
</evidence>
<dbReference type="AlphaFoldDB" id="A0A9P1FKG0"/>
<comment type="caution">
    <text evidence="2">The sequence shown here is derived from an EMBL/GenBank/DDBJ whole genome shotgun (WGS) entry which is preliminary data.</text>
</comment>
<feature type="region of interest" description="Disordered" evidence="1">
    <location>
        <begin position="1"/>
        <end position="32"/>
    </location>
</feature>
<gene>
    <name evidence="2" type="ORF">C1SCF055_LOCUS8376</name>
</gene>
<reference evidence="3" key="2">
    <citation type="submission" date="2024-04" db="EMBL/GenBank/DDBJ databases">
        <authorList>
            <person name="Chen Y."/>
            <person name="Shah S."/>
            <person name="Dougan E. K."/>
            <person name="Thang M."/>
            <person name="Chan C."/>
        </authorList>
    </citation>
    <scope>NUCLEOTIDE SEQUENCE [LARGE SCALE GENOMIC DNA]</scope>
</reference>
<keyword evidence="4" id="KW-1185">Reference proteome</keyword>
<name>A0A9P1FKG0_9DINO</name>
<protein>
    <submittedName>
        <fullName evidence="2">Uncharacterized protein</fullName>
    </submittedName>
</protein>
<evidence type="ECO:0000256" key="1">
    <source>
        <dbReference type="SAM" id="MobiDB-lite"/>
    </source>
</evidence>
<accession>A0A9P1FKG0</accession>
<evidence type="ECO:0000313" key="2">
    <source>
        <dbReference type="EMBL" id="CAI3980509.1"/>
    </source>
</evidence>
<feature type="region of interest" description="Disordered" evidence="1">
    <location>
        <begin position="139"/>
        <end position="158"/>
    </location>
</feature>
<dbReference type="EMBL" id="CAMXCT030000561">
    <property type="protein sequence ID" value="CAL4767821.1"/>
    <property type="molecule type" value="Genomic_DNA"/>
</dbReference>
<proteinExistence type="predicted"/>
<reference evidence="2" key="1">
    <citation type="submission" date="2022-10" db="EMBL/GenBank/DDBJ databases">
        <authorList>
            <person name="Chen Y."/>
            <person name="Dougan E. K."/>
            <person name="Chan C."/>
            <person name="Rhodes N."/>
            <person name="Thang M."/>
        </authorList>
    </citation>
    <scope>NUCLEOTIDE SEQUENCE</scope>
</reference>
<organism evidence="2">
    <name type="scientific">Cladocopium goreaui</name>
    <dbReference type="NCBI Taxonomy" id="2562237"/>
    <lineage>
        <taxon>Eukaryota</taxon>
        <taxon>Sar</taxon>
        <taxon>Alveolata</taxon>
        <taxon>Dinophyceae</taxon>
        <taxon>Suessiales</taxon>
        <taxon>Symbiodiniaceae</taxon>
        <taxon>Cladocopium</taxon>
    </lineage>
</organism>
<dbReference type="EMBL" id="CAMXCT020000561">
    <property type="protein sequence ID" value="CAL1133884.1"/>
    <property type="molecule type" value="Genomic_DNA"/>
</dbReference>
<dbReference type="Proteomes" id="UP001152797">
    <property type="component" value="Unassembled WGS sequence"/>
</dbReference>